<dbReference type="SUPFAM" id="SSF52777">
    <property type="entry name" value="CoA-dependent acyltransferases"/>
    <property type="match status" value="2"/>
</dbReference>
<dbReference type="Gene3D" id="3.40.50.980">
    <property type="match status" value="1"/>
</dbReference>
<dbReference type="Gene3D" id="1.10.1200.10">
    <property type="entry name" value="ACP-like"/>
    <property type="match status" value="1"/>
</dbReference>
<reference evidence="17 18" key="1">
    <citation type="submission" date="2024-02" db="EMBL/GenBank/DDBJ databases">
        <title>De novo assembly and annotation of 12 fungi associated with fruit tree decline syndrome in Ontario, Canada.</title>
        <authorList>
            <person name="Sulman M."/>
            <person name="Ellouze W."/>
            <person name="Ilyukhin E."/>
        </authorList>
    </citation>
    <scope>NUCLEOTIDE SEQUENCE [LARGE SCALE GENOMIC DNA]</scope>
    <source>
        <strain evidence="17 18">M169</strain>
    </source>
</reference>
<keyword evidence="10 13" id="KW-1133">Transmembrane helix</keyword>
<evidence type="ECO:0000313" key="17">
    <source>
        <dbReference type="EMBL" id="KAK7718120.1"/>
    </source>
</evidence>
<evidence type="ECO:0000259" key="15">
    <source>
        <dbReference type="PROSITE" id="PS50893"/>
    </source>
</evidence>
<dbReference type="InterPro" id="IPR017871">
    <property type="entry name" value="ABC_transporter-like_CS"/>
</dbReference>
<organism evidence="17 18">
    <name type="scientific">Diaporthe eres</name>
    <name type="common">Phomopsis oblonga</name>
    <dbReference type="NCBI Taxonomy" id="83184"/>
    <lineage>
        <taxon>Eukaryota</taxon>
        <taxon>Fungi</taxon>
        <taxon>Dikarya</taxon>
        <taxon>Ascomycota</taxon>
        <taxon>Pezizomycotina</taxon>
        <taxon>Sordariomycetes</taxon>
        <taxon>Sordariomycetidae</taxon>
        <taxon>Diaporthales</taxon>
        <taxon>Diaporthaceae</taxon>
        <taxon>Diaporthe</taxon>
        <taxon>Diaporthe eres species complex</taxon>
    </lineage>
</organism>
<feature type="transmembrane region" description="Helical" evidence="13">
    <location>
        <begin position="47"/>
        <end position="70"/>
    </location>
</feature>
<feature type="transmembrane region" description="Helical" evidence="13">
    <location>
        <begin position="821"/>
        <end position="841"/>
    </location>
</feature>
<evidence type="ECO:0000256" key="10">
    <source>
        <dbReference type="ARBA" id="ARBA00022989"/>
    </source>
</evidence>
<dbReference type="Proteomes" id="UP001430848">
    <property type="component" value="Unassembled WGS sequence"/>
</dbReference>
<dbReference type="PROSITE" id="PS00455">
    <property type="entry name" value="AMP_BINDING"/>
    <property type="match status" value="1"/>
</dbReference>
<dbReference type="EMBL" id="JAKNSF020000088">
    <property type="protein sequence ID" value="KAK7718120.1"/>
    <property type="molecule type" value="Genomic_DNA"/>
</dbReference>
<feature type="transmembrane region" description="Helical" evidence="13">
    <location>
        <begin position="309"/>
        <end position="328"/>
    </location>
</feature>
<dbReference type="InterPro" id="IPR027417">
    <property type="entry name" value="P-loop_NTPase"/>
</dbReference>
<name>A0ABR1NWU4_DIAER</name>
<dbReference type="PROSITE" id="PS50893">
    <property type="entry name" value="ABC_TRANSPORTER_2"/>
    <property type="match status" value="2"/>
</dbReference>
<dbReference type="SUPFAM" id="SSF56801">
    <property type="entry name" value="Acetyl-CoA synthetase-like"/>
    <property type="match status" value="1"/>
</dbReference>
<feature type="transmembrane region" description="Helical" evidence="13">
    <location>
        <begin position="198"/>
        <end position="220"/>
    </location>
</feature>
<dbReference type="InterPro" id="IPR009081">
    <property type="entry name" value="PP-bd_ACP"/>
</dbReference>
<feature type="transmembrane region" description="Helical" evidence="13">
    <location>
        <begin position="276"/>
        <end position="297"/>
    </location>
</feature>
<evidence type="ECO:0000256" key="1">
    <source>
        <dbReference type="ARBA" id="ARBA00004141"/>
    </source>
</evidence>
<evidence type="ECO:0000259" key="16">
    <source>
        <dbReference type="PROSITE" id="PS50929"/>
    </source>
</evidence>
<evidence type="ECO:0000256" key="7">
    <source>
        <dbReference type="ARBA" id="ARBA00022737"/>
    </source>
</evidence>
<dbReference type="InterPro" id="IPR011527">
    <property type="entry name" value="ABC1_TM_dom"/>
</dbReference>
<feature type="domain" description="ABC transmembrane type-1" evidence="16">
    <location>
        <begin position="701"/>
        <end position="990"/>
    </location>
</feature>
<dbReference type="Gene3D" id="3.30.300.30">
    <property type="match status" value="1"/>
</dbReference>
<evidence type="ECO:0000256" key="9">
    <source>
        <dbReference type="ARBA" id="ARBA00022840"/>
    </source>
</evidence>
<dbReference type="Pfam" id="PF13193">
    <property type="entry name" value="AMP-binding_C"/>
    <property type="match status" value="1"/>
</dbReference>
<dbReference type="PANTHER" id="PTHR43394:SF11">
    <property type="entry name" value="ATP-BINDING CASSETTE TRANSPORTER"/>
    <property type="match status" value="1"/>
</dbReference>
<dbReference type="SUPFAM" id="SSF52540">
    <property type="entry name" value="P-loop containing nucleoside triphosphate hydrolases"/>
    <property type="match status" value="2"/>
</dbReference>
<dbReference type="PROSITE" id="PS50075">
    <property type="entry name" value="CARRIER"/>
    <property type="match status" value="1"/>
</dbReference>
<dbReference type="InterPro" id="IPR023213">
    <property type="entry name" value="CAT-like_dom_sf"/>
</dbReference>
<feature type="transmembrane region" description="Helical" evidence="13">
    <location>
        <begin position="962"/>
        <end position="985"/>
    </location>
</feature>
<evidence type="ECO:0000256" key="11">
    <source>
        <dbReference type="ARBA" id="ARBA00023136"/>
    </source>
</evidence>
<comment type="similarity">
    <text evidence="2">Belongs to the ABC transporter superfamily. ABCB family. Multidrug resistance exporter (TC 3.A.1.201) subfamily.</text>
</comment>
<sequence>MDHFAANRAQPLTKEEREVLAMQTEGPATWPNSAAFILKCTSVFDGIALIISALAAIISGAAFPFSFLFLGNVSQSFKGYFVGNTNLSDFNSEVHQLSLFYVYLAVVQFVSTYVATVGFALAGEHIAQRIREKYLEAVLRQNIAYFEGLGVGEVNTRITTDANLIQDAITGKASNTLSAIATFVSAFIISFVKSWLLALVLLPSLVLILATMSVGSSVMVKHAGRSLAAHSSGASIVEEAVISIQTVTAFGMQGSLAQRYEKHVTAARQAGLRSGLALAAMIAVLNAVVFWTHGLAFWSGSIFLVKGEISLSAILTILFASMTGAYALGNVMPHVQAFVSGITATDKISQTVFRRSPIDSSLATGEKLPLVHGTIELRNIRHAYPSRPDSLVLNHVDMTFPQGTMTAIAGPSGCGKSTIGSLLERLYEPASGNIYLDGHDITTLNLSWLRQQIGLVSQEPTLFSGTIFDNIRHGLVGTPYEQWTESTSVEIDRLVQNAASIANASSFIAALPDGFQTHVGELGSLLSGGQKQRIAIARAIVKDPKILILDEATSALDSNAERHVQQALDKATQGRTTIVIAHRLSTIARADNIIVMSGGRIVEQGKHAQLMENGSTYYQMVKQQNMETESNPSIDTIQESSATDLEKNMAQVSKTSRDESEKASTGHALASEENGPNSSDSFSSLASFVFNLNRGDLTVMVGGLLLSIVAGASHPTQAIFLAKNMSALSLRPDMYSVLRAEVDFWSLMYLMIGFTTFIGWFGQGVCFTFYSQGLTYQARKGGFDAILHQDMATLLDEDHSASALTTILSTGASNLQGMSGVVLGTVLVILTTLVAGFVLAVAIGWKLALVCTCTVPVQLGCGFLRLKTLGSIESHSRKVYETSAAYASEFSAGIRTVTPLTLEKKILKDYHAILETQRRGSLAFVSRSSLLYAASQSISFLCASLAFWYGGRLIVTDGYTLFQFYVCYTAIITGSLSAGAIFSFAPDMGKAKAAARDLKGLFERPVKIDSRSATGVVFPHVDGSVELDNVTFRYPNRSEQTVLDRISLKVGGGQFIALVGASGSGKTTIISLLERFFDPEDGKVMVSGTDVRSWNLKNLRSHMALVSQMPTLFDGTIRDNIVIGVEDGNISDEAVIKACKDANIYDFICSLSDGFNTVVGARGAMLSGGQKQRIAIARALLRNPKLLLLDEATSALDSDSEKAVQAALDTAARGRTTIAAHRNPDGFAAIFQGEHITYSQLRYASIQVAILLKSRGVKPRDHVPVLTNMGLDMLVAILGVLRLGAAYCPLDFDAWGDSRILATLDAIGSRLVLSTVDTTLLGYEILQVPPFRSPGPRCLAITPAVIEDLKVIRSELKGSSLIYIIFTSGTTGRPKGVMVGHGSTAHLIQQDYPGAMRVQPGERALLFFSVAFDGSPIILGHLVSGVEIVLLDEGLRNEVDQGEICIRGPCLAIGYLRNEPLTQEKFFMRDGVRHYRTGDLARRSTDGIHFVGRVDRVVKNRGFLINLEAEVEPALRSCPGVKRAAAFMFRKQLVGVVTPADVSTKEIREHLGSAFDPFIVPDLIFAVSEFSMTTNGKVDLKALEATVSAHTGVRTKQDDSAPFQETDTMETVSKAFAKVFHRPITQIVPTTSFRALGGNSLLAVKLMSHLRAHDLKIPMQRIFELDTVCAIDQAVVHSSAEVDSQGDSKGSLESPLTYHQVSQLQETKKDPSSNRLMYSLTRDITHGGPSPSILRRAWELLLDRHSIYRSTFDEVRGVQEIQPHAPFAWSEFTASSAEEFENISKRERQAVWSQSDIALVMKPQFWIIELPGEKIQMNWIVHHALTDAFSFGILLSELGDIIEGNEHRLPPARSFVGYAQYVARQSVQQRDEIRKFWDTYSQAWGRLRPIKVGSPEAPVSKPWKIWTSPASMSRSLLGEYGQRLGVSPAMVIYFSWALILSDYTGSELIGTKISVSGRNLDYPYIDSVVGPVNGRCPLIAEIKDDETTVKAAKSLQEIFFRANEFQWTYPELQNSIPSDSDYWFDSQIHALLDMPVEPGQWDIQDVQRPTAPIELDVIQKGELVEVIIQYDGQRYSDAGVGDLGSDFVTTLHAFGEATATTLVGDVKKTVRSRRNGGV</sequence>
<dbReference type="InterPro" id="IPR003593">
    <property type="entry name" value="AAA+_ATPase"/>
</dbReference>
<keyword evidence="4" id="KW-0596">Phosphopantetheine</keyword>
<evidence type="ECO:0000256" key="3">
    <source>
        <dbReference type="ARBA" id="ARBA00022448"/>
    </source>
</evidence>
<keyword evidence="11 13" id="KW-0472">Membrane</keyword>
<keyword evidence="18" id="KW-1185">Reference proteome</keyword>
<dbReference type="SUPFAM" id="SSF90123">
    <property type="entry name" value="ABC transporter transmembrane region"/>
    <property type="match status" value="2"/>
</dbReference>
<dbReference type="InterPro" id="IPR045851">
    <property type="entry name" value="AMP-bd_C_sf"/>
</dbReference>
<dbReference type="InterPro" id="IPR025110">
    <property type="entry name" value="AMP-bd_C"/>
</dbReference>
<dbReference type="Pfam" id="PF00668">
    <property type="entry name" value="Condensation"/>
    <property type="match status" value="1"/>
</dbReference>
<dbReference type="Pfam" id="PF00501">
    <property type="entry name" value="AMP-binding"/>
    <property type="match status" value="1"/>
</dbReference>
<dbReference type="PANTHER" id="PTHR43394">
    <property type="entry name" value="ATP-DEPENDENT PERMEASE MDL1, MITOCHONDRIAL"/>
    <property type="match status" value="1"/>
</dbReference>
<keyword evidence="7" id="KW-0677">Repeat</keyword>
<evidence type="ECO:0000256" key="4">
    <source>
        <dbReference type="ARBA" id="ARBA00022450"/>
    </source>
</evidence>
<accession>A0ABR1NWU4</accession>
<evidence type="ECO:0000259" key="14">
    <source>
        <dbReference type="PROSITE" id="PS50075"/>
    </source>
</evidence>
<evidence type="ECO:0000256" key="6">
    <source>
        <dbReference type="ARBA" id="ARBA00022692"/>
    </source>
</evidence>
<dbReference type="Gene3D" id="3.30.559.30">
    <property type="entry name" value="Nonribosomal peptide synthetase, condensation domain"/>
    <property type="match status" value="1"/>
</dbReference>
<keyword evidence="9" id="KW-0067">ATP-binding</keyword>
<dbReference type="InterPro" id="IPR000873">
    <property type="entry name" value="AMP-dep_synth/lig_dom"/>
</dbReference>
<dbReference type="CDD" id="cd18578">
    <property type="entry name" value="ABC_6TM_Pgp_ABCB1_D2_like"/>
    <property type="match status" value="1"/>
</dbReference>
<feature type="compositionally biased region" description="Basic and acidic residues" evidence="12">
    <location>
        <begin position="655"/>
        <end position="664"/>
    </location>
</feature>
<dbReference type="Pfam" id="PF00664">
    <property type="entry name" value="ABC_membrane"/>
    <property type="match status" value="2"/>
</dbReference>
<proteinExistence type="inferred from homology"/>
<gene>
    <name evidence="17" type="ORF">SLS63_010505</name>
</gene>
<dbReference type="CDD" id="cd18577">
    <property type="entry name" value="ABC_6TM_Pgp_ABCB1_D1_like"/>
    <property type="match status" value="1"/>
</dbReference>
<dbReference type="InterPro" id="IPR036736">
    <property type="entry name" value="ACP-like_sf"/>
</dbReference>
<dbReference type="InterPro" id="IPR020845">
    <property type="entry name" value="AMP-binding_CS"/>
</dbReference>
<evidence type="ECO:0000256" key="5">
    <source>
        <dbReference type="ARBA" id="ARBA00022553"/>
    </source>
</evidence>
<evidence type="ECO:0000256" key="12">
    <source>
        <dbReference type="SAM" id="MobiDB-lite"/>
    </source>
</evidence>
<feature type="region of interest" description="Disordered" evidence="12">
    <location>
        <begin position="645"/>
        <end position="678"/>
    </location>
</feature>
<evidence type="ECO:0000256" key="2">
    <source>
        <dbReference type="ARBA" id="ARBA00007577"/>
    </source>
</evidence>
<evidence type="ECO:0000256" key="13">
    <source>
        <dbReference type="SAM" id="Phobius"/>
    </source>
</evidence>
<feature type="domain" description="Carrier" evidence="14">
    <location>
        <begin position="1603"/>
        <end position="1679"/>
    </location>
</feature>
<keyword evidence="6 13" id="KW-0812">Transmembrane</keyword>
<dbReference type="Pfam" id="PF00005">
    <property type="entry name" value="ABC_tran"/>
    <property type="match status" value="2"/>
</dbReference>
<dbReference type="InterPro" id="IPR003439">
    <property type="entry name" value="ABC_transporter-like_ATP-bd"/>
</dbReference>
<keyword evidence="3" id="KW-0813">Transport</keyword>
<feature type="domain" description="ABC transporter" evidence="15">
    <location>
        <begin position="375"/>
        <end position="623"/>
    </location>
</feature>
<keyword evidence="5" id="KW-0597">Phosphoprotein</keyword>
<dbReference type="InterPro" id="IPR039421">
    <property type="entry name" value="Type_1_exporter"/>
</dbReference>
<feature type="domain" description="ABC transmembrane type-1" evidence="16">
    <location>
        <begin position="50"/>
        <end position="340"/>
    </location>
</feature>
<dbReference type="PROSITE" id="PS00211">
    <property type="entry name" value="ABC_TRANSPORTER_1"/>
    <property type="match status" value="2"/>
</dbReference>
<feature type="transmembrane region" description="Helical" evidence="13">
    <location>
        <begin position="742"/>
        <end position="770"/>
    </location>
</feature>
<dbReference type="Gene3D" id="3.30.559.10">
    <property type="entry name" value="Chloramphenicol acetyltransferase-like domain"/>
    <property type="match status" value="1"/>
</dbReference>
<dbReference type="InterPro" id="IPR042099">
    <property type="entry name" value="ANL_N_sf"/>
</dbReference>
<dbReference type="Gene3D" id="3.40.50.300">
    <property type="entry name" value="P-loop containing nucleotide triphosphate hydrolases"/>
    <property type="match status" value="2"/>
</dbReference>
<feature type="transmembrane region" description="Helical" evidence="13">
    <location>
        <begin position="929"/>
        <end position="950"/>
    </location>
</feature>
<evidence type="ECO:0000313" key="18">
    <source>
        <dbReference type="Proteomes" id="UP001430848"/>
    </source>
</evidence>
<feature type="transmembrane region" description="Helical" evidence="13">
    <location>
        <begin position="697"/>
        <end position="722"/>
    </location>
</feature>
<feature type="domain" description="ABC transporter" evidence="15">
    <location>
        <begin position="1025"/>
        <end position="1278"/>
    </location>
</feature>
<feature type="transmembrane region" description="Helical" evidence="13">
    <location>
        <begin position="100"/>
        <end position="123"/>
    </location>
</feature>
<evidence type="ECO:0000256" key="8">
    <source>
        <dbReference type="ARBA" id="ARBA00022741"/>
    </source>
</evidence>
<dbReference type="CDD" id="cd03249">
    <property type="entry name" value="ABC_MTABC3_MDL1_MDL2"/>
    <property type="match status" value="1"/>
</dbReference>
<dbReference type="InterPro" id="IPR001242">
    <property type="entry name" value="Condensation_dom"/>
</dbReference>
<dbReference type="SUPFAM" id="SSF47336">
    <property type="entry name" value="ACP-like"/>
    <property type="match status" value="1"/>
</dbReference>
<dbReference type="InterPro" id="IPR036640">
    <property type="entry name" value="ABC1_TM_sf"/>
</dbReference>
<keyword evidence="8" id="KW-0547">Nucleotide-binding</keyword>
<dbReference type="Pfam" id="PF00550">
    <property type="entry name" value="PP-binding"/>
    <property type="match status" value="1"/>
</dbReference>
<dbReference type="Gene3D" id="1.20.1560.10">
    <property type="entry name" value="ABC transporter type 1, transmembrane domain"/>
    <property type="match status" value="1"/>
</dbReference>
<dbReference type="PROSITE" id="PS50929">
    <property type="entry name" value="ABC_TM1F"/>
    <property type="match status" value="2"/>
</dbReference>
<dbReference type="SMART" id="SM00382">
    <property type="entry name" value="AAA"/>
    <property type="match status" value="2"/>
</dbReference>
<dbReference type="Gene3D" id="3.40.50.12780">
    <property type="entry name" value="N-terminal domain of ligase-like"/>
    <property type="match status" value="1"/>
</dbReference>
<comment type="caution">
    <text evidence="17">The sequence shown here is derived from an EMBL/GenBank/DDBJ whole genome shotgun (WGS) entry which is preliminary data.</text>
</comment>
<feature type="transmembrane region" description="Helical" evidence="13">
    <location>
        <begin position="173"/>
        <end position="192"/>
    </location>
</feature>
<comment type="subcellular location">
    <subcellularLocation>
        <location evidence="1">Membrane</location>
        <topology evidence="1">Multi-pass membrane protein</topology>
    </subcellularLocation>
</comment>
<protein>
    <submittedName>
        <fullName evidence="17">NRPS</fullName>
    </submittedName>
</protein>